<name>A0A0G0HQK7_9BACT</name>
<comment type="caution">
    <text evidence="1">The sequence shown here is derived from an EMBL/GenBank/DDBJ whole genome shotgun (WGS) entry which is preliminary data.</text>
</comment>
<evidence type="ECO:0000313" key="2">
    <source>
        <dbReference type="Proteomes" id="UP000034603"/>
    </source>
</evidence>
<organism evidence="1 2">
    <name type="scientific">Candidatus Woesebacteria bacterium GW2011_GWA1_37_8</name>
    <dbReference type="NCBI Taxonomy" id="1618546"/>
    <lineage>
        <taxon>Bacteria</taxon>
        <taxon>Candidatus Woeseibacteriota</taxon>
    </lineage>
</organism>
<proteinExistence type="predicted"/>
<accession>A0A0G0HQK7</accession>
<protein>
    <submittedName>
        <fullName evidence="1">Uncharacterized protein</fullName>
    </submittedName>
</protein>
<gene>
    <name evidence="1" type="ORF">US62_C0015G0019</name>
</gene>
<evidence type="ECO:0000313" key="1">
    <source>
        <dbReference type="EMBL" id="KKQ45438.1"/>
    </source>
</evidence>
<reference evidence="1 2" key="1">
    <citation type="journal article" date="2015" name="Nature">
        <title>rRNA introns, odd ribosomes, and small enigmatic genomes across a large radiation of phyla.</title>
        <authorList>
            <person name="Brown C.T."/>
            <person name="Hug L.A."/>
            <person name="Thomas B.C."/>
            <person name="Sharon I."/>
            <person name="Castelle C.J."/>
            <person name="Singh A."/>
            <person name="Wilkins M.J."/>
            <person name="Williams K.H."/>
            <person name="Banfield J.F."/>
        </authorList>
    </citation>
    <scope>NUCLEOTIDE SEQUENCE [LARGE SCALE GENOMIC DNA]</scope>
</reference>
<dbReference type="AlphaFoldDB" id="A0A0G0HQK7"/>
<dbReference type="EMBL" id="LBTR01000015">
    <property type="protein sequence ID" value="KKQ45438.1"/>
    <property type="molecule type" value="Genomic_DNA"/>
</dbReference>
<dbReference type="Proteomes" id="UP000034603">
    <property type="component" value="Unassembled WGS sequence"/>
</dbReference>
<sequence length="98" mass="10321">MSGLNVDRIENETLVTARLVVSESDGVTGIRLEDAEVCTGCRVLGIGNTACVQKDGQRLIVDNPEVIKPGLVVGKARRARTTIGQCPINQSSEVGASN</sequence>